<protein>
    <submittedName>
        <fullName evidence="2">Uncharacterized protein</fullName>
    </submittedName>
</protein>
<gene>
    <name evidence="2" type="ORF">CSH63_30600</name>
</gene>
<evidence type="ECO:0000313" key="2">
    <source>
        <dbReference type="EMBL" id="AYF31726.1"/>
    </source>
</evidence>
<dbReference type="KEGG" id="mtua:CSH63_30600"/>
<dbReference type="AlphaFoldDB" id="A0A386WTC9"/>
<dbReference type="RefSeq" id="WP_120573193.1">
    <property type="nucleotide sequence ID" value="NZ_CP024087.1"/>
</dbReference>
<organism evidence="2 3">
    <name type="scientific">Micromonospora tulbaghiae</name>
    <dbReference type="NCBI Taxonomy" id="479978"/>
    <lineage>
        <taxon>Bacteria</taxon>
        <taxon>Bacillati</taxon>
        <taxon>Actinomycetota</taxon>
        <taxon>Actinomycetes</taxon>
        <taxon>Micromonosporales</taxon>
        <taxon>Micromonosporaceae</taxon>
        <taxon>Micromonospora</taxon>
    </lineage>
</organism>
<dbReference type="EMBL" id="CP024087">
    <property type="protein sequence ID" value="AYF31726.1"/>
    <property type="molecule type" value="Genomic_DNA"/>
</dbReference>
<evidence type="ECO:0000256" key="1">
    <source>
        <dbReference type="SAM" id="MobiDB-lite"/>
    </source>
</evidence>
<sequence length="87" mass="9745">MSDGADRLVSRGTWEVRARVIQAGWALDARLPLVVRCAADGGVPRVEDSRRLRSRLRRAVRRIRDRALGRSARAGSRSQDRPAAARR</sequence>
<proteinExistence type="predicted"/>
<dbReference type="Proteomes" id="UP000267804">
    <property type="component" value="Chromosome"/>
</dbReference>
<reference evidence="2 3" key="1">
    <citation type="submission" date="2017-10" db="EMBL/GenBank/DDBJ databases">
        <title>Integration of genomic and chemical information greatly accelerates assignment of the full stereostructure of myelolactone, a potent inhibitor of myeloma from a marine-derived Micromonospora.</title>
        <authorList>
            <person name="Kim M.C."/>
            <person name="Machado H."/>
            <person name="Jensen P.R."/>
            <person name="Fenical W."/>
        </authorList>
    </citation>
    <scope>NUCLEOTIDE SEQUENCE [LARGE SCALE GENOMIC DNA]</scope>
    <source>
        <strain evidence="2 3">CNY-010</strain>
    </source>
</reference>
<accession>A0A386WTC9</accession>
<name>A0A386WTC9_9ACTN</name>
<feature type="region of interest" description="Disordered" evidence="1">
    <location>
        <begin position="67"/>
        <end position="87"/>
    </location>
</feature>
<evidence type="ECO:0000313" key="3">
    <source>
        <dbReference type="Proteomes" id="UP000267804"/>
    </source>
</evidence>